<name>A0AAN5CXP9_9BILA</name>
<feature type="transmembrane region" description="Helical" evidence="6">
    <location>
        <begin position="39"/>
        <end position="61"/>
    </location>
</feature>
<protein>
    <recommendedName>
        <fullName evidence="9">G protein-coupled receptor</fullName>
    </recommendedName>
</protein>
<keyword evidence="4 6" id="KW-1133">Transmembrane helix</keyword>
<feature type="transmembrane region" description="Helical" evidence="6">
    <location>
        <begin position="73"/>
        <end position="92"/>
    </location>
</feature>
<evidence type="ECO:0000313" key="8">
    <source>
        <dbReference type="Proteomes" id="UP001328107"/>
    </source>
</evidence>
<comment type="subcellular location">
    <subcellularLocation>
        <location evidence="1">Membrane</location>
        <topology evidence="1">Multi-pass membrane protein</topology>
    </subcellularLocation>
</comment>
<dbReference type="AlphaFoldDB" id="A0AAN5CXP9"/>
<dbReference type="InterPro" id="IPR019421">
    <property type="entry name" value="7TM_GPCR_serpentine_rcpt_Srd"/>
</dbReference>
<keyword evidence="5 6" id="KW-0472">Membrane</keyword>
<evidence type="ECO:0000256" key="3">
    <source>
        <dbReference type="ARBA" id="ARBA00022692"/>
    </source>
</evidence>
<dbReference type="Proteomes" id="UP001328107">
    <property type="component" value="Unassembled WGS sequence"/>
</dbReference>
<dbReference type="SUPFAM" id="SSF81321">
    <property type="entry name" value="Family A G protein-coupled receptor-like"/>
    <property type="match status" value="1"/>
</dbReference>
<evidence type="ECO:0000256" key="1">
    <source>
        <dbReference type="ARBA" id="ARBA00004141"/>
    </source>
</evidence>
<feature type="non-terminal residue" evidence="7">
    <location>
        <position position="1"/>
    </location>
</feature>
<dbReference type="GO" id="GO:0016020">
    <property type="term" value="C:membrane"/>
    <property type="evidence" value="ECO:0007669"/>
    <property type="project" value="UniProtKB-SubCell"/>
</dbReference>
<keyword evidence="3 6" id="KW-0812">Transmembrane</keyword>
<comment type="similarity">
    <text evidence="2">Belongs to the nematode receptor-like protein srd family.</text>
</comment>
<keyword evidence="8" id="KW-1185">Reference proteome</keyword>
<evidence type="ECO:0000313" key="7">
    <source>
        <dbReference type="EMBL" id="GMR52014.1"/>
    </source>
</evidence>
<dbReference type="InterPro" id="IPR050920">
    <property type="entry name" value="Nematode_rcpt-like_delta"/>
</dbReference>
<accession>A0AAN5CXP9</accession>
<evidence type="ECO:0000256" key="5">
    <source>
        <dbReference type="ARBA" id="ARBA00023136"/>
    </source>
</evidence>
<dbReference type="EMBL" id="BTRK01000005">
    <property type="protein sequence ID" value="GMR52014.1"/>
    <property type="molecule type" value="Genomic_DNA"/>
</dbReference>
<reference evidence="8" key="1">
    <citation type="submission" date="2022-10" db="EMBL/GenBank/DDBJ databases">
        <title>Genome assembly of Pristionchus species.</title>
        <authorList>
            <person name="Yoshida K."/>
            <person name="Sommer R.J."/>
        </authorList>
    </citation>
    <scope>NUCLEOTIDE SEQUENCE [LARGE SCALE GENOMIC DNA]</scope>
    <source>
        <strain evidence="8">RS5460</strain>
    </source>
</reference>
<organism evidence="7 8">
    <name type="scientific">Pristionchus mayeri</name>
    <dbReference type="NCBI Taxonomy" id="1317129"/>
    <lineage>
        <taxon>Eukaryota</taxon>
        <taxon>Metazoa</taxon>
        <taxon>Ecdysozoa</taxon>
        <taxon>Nematoda</taxon>
        <taxon>Chromadorea</taxon>
        <taxon>Rhabditida</taxon>
        <taxon>Rhabditina</taxon>
        <taxon>Diplogasteromorpha</taxon>
        <taxon>Diplogasteroidea</taxon>
        <taxon>Neodiplogasteridae</taxon>
        <taxon>Pristionchus</taxon>
    </lineage>
</organism>
<gene>
    <name evidence="7" type="ORF">PMAYCL1PPCAC_22209</name>
</gene>
<dbReference type="Pfam" id="PF10317">
    <property type="entry name" value="7TM_GPCR_Srd"/>
    <property type="match status" value="1"/>
</dbReference>
<evidence type="ECO:0000256" key="2">
    <source>
        <dbReference type="ARBA" id="ARBA00009166"/>
    </source>
</evidence>
<evidence type="ECO:0008006" key="9">
    <source>
        <dbReference type="Google" id="ProtNLM"/>
    </source>
</evidence>
<sequence length="126" mass="13930">FFVSSLGATAAFRAKLIAKINELGSVAERARQKAILRSLTAQALLPGCMVFGVVCFLIDFVGLYQSPYLQRSAHLVCCIFSFVSPLITLTVLRPYRRFVQKLCCCSPQTVDGLQSAEHSTKRITRV</sequence>
<dbReference type="PANTHER" id="PTHR22945">
    <property type="entry name" value="SERPENTINE RECEPTOR, CLASS D DELTA"/>
    <property type="match status" value="1"/>
</dbReference>
<evidence type="ECO:0000256" key="4">
    <source>
        <dbReference type="ARBA" id="ARBA00022989"/>
    </source>
</evidence>
<proteinExistence type="inferred from homology"/>
<evidence type="ECO:0000256" key="6">
    <source>
        <dbReference type="SAM" id="Phobius"/>
    </source>
</evidence>
<comment type="caution">
    <text evidence="7">The sequence shown here is derived from an EMBL/GenBank/DDBJ whole genome shotgun (WGS) entry which is preliminary data.</text>
</comment>
<feature type="non-terminal residue" evidence="7">
    <location>
        <position position="126"/>
    </location>
</feature>
<dbReference type="PANTHER" id="PTHR22945:SF40">
    <property type="entry name" value="SERPENTINE RECEPTOR, CLASS D (DELTA)-RELATED"/>
    <property type="match status" value="1"/>
</dbReference>